<keyword evidence="2" id="KW-0812">Transmembrane</keyword>
<gene>
    <name evidence="3" type="ORF">IAC85_00890</name>
</gene>
<sequence>MKKKITLKISLLIAFAGLILVIFGFITVSILNDDVDFGSAGKNDNTPDTTPTPTPTQTMDVEENPSTSPTPTPVETETPGDIVLPSGDPGNPDTPIGPTTPPDQGPDGSTTGEYVPPAEDEWVDESIPSQQYQLELTNEVSESEFGRLNETQSLGVNFIFKNHTLYSIVKNGSNSAISYQNFRILGSIGTTNVFMCTWNQSGQFNAYEARIYKCQIDNSIDTSNIAVSVIYY</sequence>
<evidence type="ECO:0000256" key="1">
    <source>
        <dbReference type="SAM" id="MobiDB-lite"/>
    </source>
</evidence>
<evidence type="ECO:0000313" key="4">
    <source>
        <dbReference type="Proteomes" id="UP000886725"/>
    </source>
</evidence>
<organism evidence="3 4">
    <name type="scientific">Candidatus Faecenecus gallistercoris</name>
    <dbReference type="NCBI Taxonomy" id="2840793"/>
    <lineage>
        <taxon>Bacteria</taxon>
        <taxon>Bacillati</taxon>
        <taxon>Bacillota</taxon>
        <taxon>Bacillota incertae sedis</taxon>
        <taxon>Candidatus Faecenecus</taxon>
    </lineage>
</organism>
<keyword evidence="2" id="KW-0472">Membrane</keyword>
<feature type="compositionally biased region" description="Low complexity" evidence="1">
    <location>
        <begin position="46"/>
        <end position="79"/>
    </location>
</feature>
<reference evidence="3" key="1">
    <citation type="submission" date="2020-10" db="EMBL/GenBank/DDBJ databases">
        <authorList>
            <person name="Gilroy R."/>
        </authorList>
    </citation>
    <scope>NUCLEOTIDE SEQUENCE</scope>
    <source>
        <strain evidence="3">CHK165-10780</strain>
    </source>
</reference>
<feature type="transmembrane region" description="Helical" evidence="2">
    <location>
        <begin position="12"/>
        <end position="31"/>
    </location>
</feature>
<evidence type="ECO:0000256" key="2">
    <source>
        <dbReference type="SAM" id="Phobius"/>
    </source>
</evidence>
<reference evidence="3" key="2">
    <citation type="journal article" date="2021" name="PeerJ">
        <title>Extensive microbial diversity within the chicken gut microbiome revealed by metagenomics and culture.</title>
        <authorList>
            <person name="Gilroy R."/>
            <person name="Ravi A."/>
            <person name="Getino M."/>
            <person name="Pursley I."/>
            <person name="Horton D.L."/>
            <person name="Alikhan N.F."/>
            <person name="Baker D."/>
            <person name="Gharbi K."/>
            <person name="Hall N."/>
            <person name="Watson M."/>
            <person name="Adriaenssens E.M."/>
            <person name="Foster-Nyarko E."/>
            <person name="Jarju S."/>
            <person name="Secka A."/>
            <person name="Antonio M."/>
            <person name="Oren A."/>
            <person name="Chaudhuri R.R."/>
            <person name="La Ragione R."/>
            <person name="Hildebrand F."/>
            <person name="Pallen M.J."/>
        </authorList>
    </citation>
    <scope>NUCLEOTIDE SEQUENCE</scope>
    <source>
        <strain evidence="3">CHK165-10780</strain>
    </source>
</reference>
<dbReference type="EMBL" id="DVFU01000022">
    <property type="protein sequence ID" value="HIQ64274.1"/>
    <property type="molecule type" value="Genomic_DNA"/>
</dbReference>
<accession>A0A9D0YY74</accession>
<feature type="compositionally biased region" description="Low complexity" evidence="1">
    <location>
        <begin position="87"/>
        <end position="97"/>
    </location>
</feature>
<evidence type="ECO:0000313" key="3">
    <source>
        <dbReference type="EMBL" id="HIQ64274.1"/>
    </source>
</evidence>
<name>A0A9D0YY74_9FIRM</name>
<feature type="region of interest" description="Disordered" evidence="1">
    <location>
        <begin position="38"/>
        <end position="116"/>
    </location>
</feature>
<dbReference type="AlphaFoldDB" id="A0A9D0YY74"/>
<proteinExistence type="predicted"/>
<protein>
    <submittedName>
        <fullName evidence="3">Uncharacterized protein</fullName>
    </submittedName>
</protein>
<comment type="caution">
    <text evidence="3">The sequence shown here is derived from an EMBL/GenBank/DDBJ whole genome shotgun (WGS) entry which is preliminary data.</text>
</comment>
<dbReference type="Proteomes" id="UP000886725">
    <property type="component" value="Unassembled WGS sequence"/>
</dbReference>
<keyword evidence="2" id="KW-1133">Transmembrane helix</keyword>